<organism evidence="1 2">
    <name type="scientific">Cajanus cajan</name>
    <name type="common">Pigeon pea</name>
    <name type="synonym">Cajanus indicus</name>
    <dbReference type="NCBI Taxonomy" id="3821"/>
    <lineage>
        <taxon>Eukaryota</taxon>
        <taxon>Viridiplantae</taxon>
        <taxon>Streptophyta</taxon>
        <taxon>Embryophyta</taxon>
        <taxon>Tracheophyta</taxon>
        <taxon>Spermatophyta</taxon>
        <taxon>Magnoliopsida</taxon>
        <taxon>eudicotyledons</taxon>
        <taxon>Gunneridae</taxon>
        <taxon>Pentapetalae</taxon>
        <taxon>rosids</taxon>
        <taxon>fabids</taxon>
        <taxon>Fabales</taxon>
        <taxon>Fabaceae</taxon>
        <taxon>Papilionoideae</taxon>
        <taxon>50 kb inversion clade</taxon>
        <taxon>NPAAA clade</taxon>
        <taxon>indigoferoid/millettioid clade</taxon>
        <taxon>Phaseoleae</taxon>
        <taxon>Cajanus</taxon>
    </lineage>
</organism>
<dbReference type="Proteomes" id="UP000075243">
    <property type="component" value="Unassembled WGS sequence"/>
</dbReference>
<dbReference type="Gramene" id="C.cajan_38096.t">
    <property type="protein sequence ID" value="C.cajan_38096.t.cds1"/>
    <property type="gene ID" value="C.cajan_38096"/>
</dbReference>
<proteinExistence type="predicted"/>
<reference evidence="1" key="1">
    <citation type="journal article" date="2012" name="Nat. Biotechnol.">
        <title>Draft genome sequence of pigeonpea (Cajanus cajan), an orphan legume crop of resource-poor farmers.</title>
        <authorList>
            <person name="Varshney R.K."/>
            <person name="Chen W."/>
            <person name="Li Y."/>
            <person name="Bharti A.K."/>
            <person name="Saxena R.K."/>
            <person name="Schlueter J.A."/>
            <person name="Donoghue M.T."/>
            <person name="Azam S."/>
            <person name="Fan G."/>
            <person name="Whaley A.M."/>
            <person name="Farmer A.D."/>
            <person name="Sheridan J."/>
            <person name="Iwata A."/>
            <person name="Tuteja R."/>
            <person name="Penmetsa R.V."/>
            <person name="Wu W."/>
            <person name="Upadhyaya H.D."/>
            <person name="Yang S.P."/>
            <person name="Shah T."/>
            <person name="Saxena K.B."/>
            <person name="Michael T."/>
            <person name="McCombie W.R."/>
            <person name="Yang B."/>
            <person name="Zhang G."/>
            <person name="Yang H."/>
            <person name="Wang J."/>
            <person name="Spillane C."/>
            <person name="Cook D.R."/>
            <person name="May G.D."/>
            <person name="Xu X."/>
            <person name="Jackson S.A."/>
        </authorList>
    </citation>
    <scope>NUCLEOTIDE SEQUENCE [LARGE SCALE GENOMIC DNA]</scope>
</reference>
<evidence type="ECO:0000313" key="1">
    <source>
        <dbReference type="EMBL" id="KYP40671.1"/>
    </source>
</evidence>
<protein>
    <submittedName>
        <fullName evidence="1">Uncharacterized protein</fullName>
    </submittedName>
</protein>
<name>A0A151RDR0_CAJCA</name>
<accession>A0A151RDR0</accession>
<dbReference type="EMBL" id="KQ483821">
    <property type="protein sequence ID" value="KYP40671.1"/>
    <property type="molecule type" value="Genomic_DNA"/>
</dbReference>
<dbReference type="AlphaFoldDB" id="A0A151RDR0"/>
<keyword evidence="2" id="KW-1185">Reference proteome</keyword>
<evidence type="ECO:0000313" key="2">
    <source>
        <dbReference type="Proteomes" id="UP000075243"/>
    </source>
</evidence>
<sequence length="73" mass="8229">MCLTDSATTHTILKNNKFFSNLAMQEINVSTTNIIEGSRRNNKLLSGGMELHNKNTLYSSKSYINLLSFKDIC</sequence>
<gene>
    <name evidence="1" type="ORF">KK1_037993</name>
</gene>